<accession>A0ABY6UDC6</accession>
<evidence type="ECO:0000259" key="1">
    <source>
        <dbReference type="Pfam" id="PF06985"/>
    </source>
</evidence>
<dbReference type="InterPro" id="IPR010730">
    <property type="entry name" value="HET"/>
</dbReference>
<name>A0ABY6UDC6_BIOOC</name>
<sequence length="629" mass="71096">MDVSISVQYRWKGEGEEDSRGDGLLGAVILLTFADEEVEINLLCLAEGLTGSEPSDIWLGLGPPLRQTYSGQDSLSWMEDKISTDLMTGQQGSHGTSFFPERLIKVDGRTPRLVLRDDAQEFPTGALTTSYAALSYCWGPAEDAKQQLKTTKDTLARRKTGIRDAEMTEVLRDAIAVTRALHIPYLWVDALCILQDDISDWERQCVSVASLYAGASVTICAASSTTCRRGFLQPRGTRIRVPFQSIRNPQIQGSFYLHFTYAGFSRDSMYNEKDADINLCRWGNRAWVYQERESASRMLLFGNANIHYIAPQWSISIGSSRVPTIEGLGSHVLDNQSREEVYRRWAGVLCRYAHHEEHSFTKVKDILPALSGLTSKYYEYLKDEFHAGLWKGDLFRGLMWYWEGGSETLPSRDCCVPDTFMRHYDCPLPSWSPLGRGMYITYGAIYKKDMCFTDFKSEYLNLTATTRPSGGNPFGEIDRNWGLQVNTHILDLSVLSKRSLEVEDVFDQPGCRGTLLYEGKHLGCFEMDFSYGDFSDMYGQGSDGSPVRMMDEIERFSWLLLGSCKVRHNDESPAQMRRARGGCGLILYSAPGATRFFRVGAFFPSFPEHHHEGLNLIKRLGRVQNVRIV</sequence>
<protein>
    <recommendedName>
        <fullName evidence="1">Heterokaryon incompatibility domain-containing protein</fullName>
    </recommendedName>
</protein>
<proteinExistence type="predicted"/>
<dbReference type="PANTHER" id="PTHR33112:SF16">
    <property type="entry name" value="HETEROKARYON INCOMPATIBILITY DOMAIN-CONTAINING PROTEIN"/>
    <property type="match status" value="1"/>
</dbReference>
<dbReference type="Pfam" id="PF06985">
    <property type="entry name" value="HET"/>
    <property type="match status" value="1"/>
</dbReference>
<organism evidence="2 3">
    <name type="scientific">Bionectria ochroleuca</name>
    <name type="common">Gliocladium roseum</name>
    <dbReference type="NCBI Taxonomy" id="29856"/>
    <lineage>
        <taxon>Eukaryota</taxon>
        <taxon>Fungi</taxon>
        <taxon>Dikarya</taxon>
        <taxon>Ascomycota</taxon>
        <taxon>Pezizomycotina</taxon>
        <taxon>Sordariomycetes</taxon>
        <taxon>Hypocreomycetidae</taxon>
        <taxon>Hypocreales</taxon>
        <taxon>Bionectriaceae</taxon>
        <taxon>Clonostachys</taxon>
    </lineage>
</organism>
<evidence type="ECO:0000313" key="3">
    <source>
        <dbReference type="Proteomes" id="UP000766486"/>
    </source>
</evidence>
<reference evidence="2 3" key="1">
    <citation type="submission" date="2019-06" db="EMBL/GenBank/DDBJ databases">
        <authorList>
            <person name="Broberg M."/>
        </authorList>
    </citation>
    <scope>NUCLEOTIDE SEQUENCE [LARGE SCALE GENOMIC DNA]</scope>
</reference>
<dbReference type="PANTHER" id="PTHR33112">
    <property type="entry name" value="DOMAIN PROTEIN, PUTATIVE-RELATED"/>
    <property type="match status" value="1"/>
</dbReference>
<dbReference type="Proteomes" id="UP000766486">
    <property type="component" value="Unassembled WGS sequence"/>
</dbReference>
<dbReference type="EMBL" id="CABFNS010000798">
    <property type="protein sequence ID" value="VUC29144.1"/>
    <property type="molecule type" value="Genomic_DNA"/>
</dbReference>
<evidence type="ECO:0000313" key="2">
    <source>
        <dbReference type="EMBL" id="VUC29144.1"/>
    </source>
</evidence>
<feature type="domain" description="Heterokaryon incompatibility" evidence="1">
    <location>
        <begin position="131"/>
        <end position="291"/>
    </location>
</feature>
<gene>
    <name evidence="2" type="ORF">CLO192961_LOCUS252197</name>
</gene>
<keyword evidence="3" id="KW-1185">Reference proteome</keyword>
<comment type="caution">
    <text evidence="2">The sequence shown here is derived from an EMBL/GenBank/DDBJ whole genome shotgun (WGS) entry which is preliminary data.</text>
</comment>